<keyword evidence="7" id="KW-1185">Reference proteome</keyword>
<keyword evidence="3" id="KW-0808">Transferase</keyword>
<dbReference type="EC" id="2.1.1.72" evidence="1"/>
<evidence type="ECO:0000256" key="2">
    <source>
        <dbReference type="ARBA" id="ARBA00022603"/>
    </source>
</evidence>
<dbReference type="SUPFAM" id="SSF53335">
    <property type="entry name" value="S-adenosyl-L-methionine-dependent methyltransferases"/>
    <property type="match status" value="1"/>
</dbReference>
<evidence type="ECO:0000313" key="7">
    <source>
        <dbReference type="Proteomes" id="UP001501845"/>
    </source>
</evidence>
<dbReference type="GO" id="GO:0008168">
    <property type="term" value="F:methyltransferase activity"/>
    <property type="evidence" value="ECO:0007669"/>
    <property type="project" value="UniProtKB-KW"/>
</dbReference>
<name>A0ABP7YLQ4_9ACTN</name>
<dbReference type="PROSITE" id="PS00092">
    <property type="entry name" value="N6_MTASE"/>
    <property type="match status" value="1"/>
</dbReference>
<keyword evidence="2 6" id="KW-0489">Methyltransferase</keyword>
<reference evidence="7" key="1">
    <citation type="journal article" date="2019" name="Int. J. Syst. Evol. Microbiol.">
        <title>The Global Catalogue of Microorganisms (GCM) 10K type strain sequencing project: providing services to taxonomists for standard genome sequencing and annotation.</title>
        <authorList>
            <consortium name="The Broad Institute Genomics Platform"/>
            <consortium name="The Broad Institute Genome Sequencing Center for Infectious Disease"/>
            <person name="Wu L."/>
            <person name="Ma J."/>
        </authorList>
    </citation>
    <scope>NUCLEOTIDE SEQUENCE [LARGE SCALE GENOMIC DNA]</scope>
    <source>
        <strain evidence="7">JCM 17589</strain>
    </source>
</reference>
<evidence type="ECO:0000256" key="5">
    <source>
        <dbReference type="ARBA" id="ARBA00047942"/>
    </source>
</evidence>
<protein>
    <recommendedName>
        <fullName evidence="1">site-specific DNA-methyltransferase (adenine-specific)</fullName>
        <ecNumber evidence="1">2.1.1.72</ecNumber>
    </recommendedName>
</protein>
<dbReference type="Pfam" id="PF02086">
    <property type="entry name" value="MethyltransfD12"/>
    <property type="match status" value="1"/>
</dbReference>
<accession>A0ABP7YLQ4</accession>
<dbReference type="PRINTS" id="PR00505">
    <property type="entry name" value="D12N6MTFRASE"/>
</dbReference>
<dbReference type="InterPro" id="IPR029063">
    <property type="entry name" value="SAM-dependent_MTases_sf"/>
</dbReference>
<evidence type="ECO:0000256" key="3">
    <source>
        <dbReference type="ARBA" id="ARBA00022679"/>
    </source>
</evidence>
<proteinExistence type="predicted"/>
<evidence type="ECO:0000256" key="4">
    <source>
        <dbReference type="ARBA" id="ARBA00022691"/>
    </source>
</evidence>
<organism evidence="6 7">
    <name type="scientific">Streptomyces tunisiensis</name>
    <dbReference type="NCBI Taxonomy" id="948699"/>
    <lineage>
        <taxon>Bacteria</taxon>
        <taxon>Bacillati</taxon>
        <taxon>Actinomycetota</taxon>
        <taxon>Actinomycetes</taxon>
        <taxon>Kitasatosporales</taxon>
        <taxon>Streptomycetaceae</taxon>
        <taxon>Streptomyces</taxon>
    </lineage>
</organism>
<dbReference type="InterPro" id="IPR012327">
    <property type="entry name" value="MeTrfase_D12"/>
</dbReference>
<evidence type="ECO:0000256" key="1">
    <source>
        <dbReference type="ARBA" id="ARBA00011900"/>
    </source>
</evidence>
<keyword evidence="4" id="KW-0949">S-adenosyl-L-methionine</keyword>
<dbReference type="EMBL" id="BAABBU010000016">
    <property type="protein sequence ID" value="GAA4138049.1"/>
    <property type="molecule type" value="Genomic_DNA"/>
</dbReference>
<comment type="caution">
    <text evidence="6">The sequence shown here is derived from an EMBL/GenBank/DDBJ whole genome shotgun (WGS) entry which is preliminary data.</text>
</comment>
<evidence type="ECO:0000313" key="6">
    <source>
        <dbReference type="EMBL" id="GAA4138049.1"/>
    </source>
</evidence>
<dbReference type="Proteomes" id="UP001501845">
    <property type="component" value="Unassembled WGS sequence"/>
</dbReference>
<sequence length="360" mass="38817">MSVRYIGSKARVSGLIADLAGSPSGTGVFVDGFCGTGVVAEAAADQGWSVRLNDHLTSSAITSAARMVAYSDVPFTELGGYESALRQLNELPPVAGFITAQYSPASVGHAGLERRYFTEANASRIDAIRAQITAWRVNGAVGQLEEWLLIADLLAAANRVANIAGTYGCFLREWSSTGLRTLELQPRTLRTRPVGMDVHIGDVAHVPAASEDVVYFDPPYTKRQYAAYYHILETIAADDRPKVDGVTGLRPWRHLASDFCYRKRALGALTSLVRNCPADRVLLSYSSEGHVAREDLEAALRNLGELVVHSLGDIGRYRPNTAAVRKADSVHEYVFELRRTAQPLSTVPAGSGLLATQGAA</sequence>
<dbReference type="InterPro" id="IPR002052">
    <property type="entry name" value="DNA_methylase_N6_adenine_CS"/>
</dbReference>
<dbReference type="GO" id="GO:0032259">
    <property type="term" value="P:methylation"/>
    <property type="evidence" value="ECO:0007669"/>
    <property type="project" value="UniProtKB-KW"/>
</dbReference>
<gene>
    <name evidence="6" type="ORF">GCM10022285_34650</name>
</gene>
<comment type="catalytic activity">
    <reaction evidence="5">
        <text>a 2'-deoxyadenosine in DNA + S-adenosyl-L-methionine = an N(6)-methyl-2'-deoxyadenosine in DNA + S-adenosyl-L-homocysteine + H(+)</text>
        <dbReference type="Rhea" id="RHEA:15197"/>
        <dbReference type="Rhea" id="RHEA-COMP:12418"/>
        <dbReference type="Rhea" id="RHEA-COMP:12419"/>
        <dbReference type="ChEBI" id="CHEBI:15378"/>
        <dbReference type="ChEBI" id="CHEBI:57856"/>
        <dbReference type="ChEBI" id="CHEBI:59789"/>
        <dbReference type="ChEBI" id="CHEBI:90615"/>
        <dbReference type="ChEBI" id="CHEBI:90616"/>
        <dbReference type="EC" id="2.1.1.72"/>
    </reaction>
</comment>
<dbReference type="RefSeq" id="WP_346156820.1">
    <property type="nucleotide sequence ID" value="NZ_BAABBU010000016.1"/>
</dbReference>